<feature type="non-terminal residue" evidence="1">
    <location>
        <position position="1"/>
    </location>
</feature>
<proteinExistence type="predicted"/>
<reference evidence="1" key="1">
    <citation type="submission" date="2018-05" db="EMBL/GenBank/DDBJ databases">
        <authorList>
            <person name="Lanie J.A."/>
            <person name="Ng W.-L."/>
            <person name="Kazmierczak K.M."/>
            <person name="Andrzejewski T.M."/>
            <person name="Davidsen T.M."/>
            <person name="Wayne K.J."/>
            <person name="Tettelin H."/>
            <person name="Glass J.I."/>
            <person name="Rusch D."/>
            <person name="Podicherti R."/>
            <person name="Tsui H.-C.T."/>
            <person name="Winkler M.E."/>
        </authorList>
    </citation>
    <scope>NUCLEOTIDE SEQUENCE</scope>
</reference>
<dbReference type="EMBL" id="UINC01116104">
    <property type="protein sequence ID" value="SVC87613.1"/>
    <property type="molecule type" value="Genomic_DNA"/>
</dbReference>
<gene>
    <name evidence="1" type="ORF">METZ01_LOCUS340467</name>
</gene>
<protein>
    <submittedName>
        <fullName evidence="1">Uncharacterized protein</fullName>
    </submittedName>
</protein>
<name>A0A382QQ45_9ZZZZ</name>
<evidence type="ECO:0000313" key="1">
    <source>
        <dbReference type="EMBL" id="SVC87613.1"/>
    </source>
</evidence>
<accession>A0A382QQ45</accession>
<organism evidence="1">
    <name type="scientific">marine metagenome</name>
    <dbReference type="NCBI Taxonomy" id="408172"/>
    <lineage>
        <taxon>unclassified sequences</taxon>
        <taxon>metagenomes</taxon>
        <taxon>ecological metagenomes</taxon>
    </lineage>
</organism>
<dbReference type="AlphaFoldDB" id="A0A382QQ45"/>
<dbReference type="Gene3D" id="3.10.450.50">
    <property type="match status" value="1"/>
</dbReference>
<sequence length="48" mass="5528">SFDFKTGLIKELWAYYASPQDQQLKHLELKGMDYTGRGFPKSPPPGQR</sequence>